<keyword evidence="5" id="KW-0325">Glycoprotein</keyword>
<dbReference type="Proteomes" id="UP000825002">
    <property type="component" value="Unassembled WGS sequence"/>
</dbReference>
<evidence type="ECO:0000313" key="11">
    <source>
        <dbReference type="Proteomes" id="UP000825002"/>
    </source>
</evidence>
<sequence>MESNVQAVSSGISPFVGMVFLFNLIVGTGALTLPSAFADCGWIVSCVVITMICFTSYVTATFVIEAISIANALTKVSKRQLVKSETNFDIDAYDGSRQMVTGFLNNEHDPLLEPREPQINESPPSHGAHQDDGSAQSTDQTELFQITHLIECGKLARIFFSRNGVTLFYFCLCLYLYDWSYVTRDTVYIMSVAIVLSACGPFVFFNIQKTKYLQIVTSLYRWVAFTLMIALASISLITGKARGNPRQFNIDGIPSLFGVSLYAFMCHHSLPSLVTPIRNKVSIYRWILTDYVLILSFYLLLSLTGVFTFEKLNDVYTLNFVPSKCTNNNGSEQPSPIINLSFVRVILPLFPIIVLSTNFPIIAITLSNNLRVLLCPHASPNSFAYRFIMPLLAILPPIALSLFFRDLEKLMGVVGSYSGLAIQWLIPTMLVSLQKNAER</sequence>
<feature type="transmembrane region" description="Helical" evidence="8">
    <location>
        <begin position="219"/>
        <end position="241"/>
    </location>
</feature>
<feature type="transmembrane region" description="Helical" evidence="8">
    <location>
        <begin position="286"/>
        <end position="309"/>
    </location>
</feature>
<feature type="transmembrane region" description="Helical" evidence="8">
    <location>
        <begin position="410"/>
        <end position="433"/>
    </location>
</feature>
<evidence type="ECO:0000256" key="8">
    <source>
        <dbReference type="SAM" id="Phobius"/>
    </source>
</evidence>
<feature type="transmembrane region" description="Helical" evidence="8">
    <location>
        <begin position="188"/>
        <end position="207"/>
    </location>
</feature>
<dbReference type="InterPro" id="IPR013057">
    <property type="entry name" value="AA_transpt_TM"/>
</dbReference>
<evidence type="ECO:0000256" key="4">
    <source>
        <dbReference type="ARBA" id="ARBA00023136"/>
    </source>
</evidence>
<dbReference type="Pfam" id="PF01490">
    <property type="entry name" value="Aa_trans"/>
    <property type="match status" value="2"/>
</dbReference>
<dbReference type="PANTHER" id="PTHR16189">
    <property type="entry name" value="TRANSMEMBRANE PROTEIN 104-RELATED"/>
    <property type="match status" value="1"/>
</dbReference>
<feature type="transmembrane region" description="Helical" evidence="8">
    <location>
        <begin position="164"/>
        <end position="182"/>
    </location>
</feature>
<evidence type="ECO:0000256" key="3">
    <source>
        <dbReference type="ARBA" id="ARBA00022989"/>
    </source>
</evidence>
<feature type="transmembrane region" description="Helical" evidence="8">
    <location>
        <begin position="12"/>
        <end position="36"/>
    </location>
</feature>
<feature type="transmembrane region" description="Helical" evidence="8">
    <location>
        <begin position="387"/>
        <end position="404"/>
    </location>
</feature>
<feature type="transmembrane region" description="Helical" evidence="8">
    <location>
        <begin position="345"/>
        <end position="366"/>
    </location>
</feature>
<gene>
    <name evidence="10" type="primary">TMEM104</name>
    <name evidence="10" type="ORF">GZH46_01327</name>
</gene>
<feature type="region of interest" description="Disordered" evidence="7">
    <location>
        <begin position="114"/>
        <end position="135"/>
    </location>
</feature>
<feature type="transmembrane region" description="Helical" evidence="8">
    <location>
        <begin position="42"/>
        <end position="73"/>
    </location>
</feature>
<protein>
    <submittedName>
        <fullName evidence="10">Transmembrane protein 104</fullName>
    </submittedName>
</protein>
<evidence type="ECO:0000256" key="1">
    <source>
        <dbReference type="ARBA" id="ARBA00004141"/>
    </source>
</evidence>
<name>A0ABQ7S9M3_9ACAR</name>
<evidence type="ECO:0000259" key="9">
    <source>
        <dbReference type="Pfam" id="PF01490"/>
    </source>
</evidence>
<evidence type="ECO:0000256" key="6">
    <source>
        <dbReference type="ARBA" id="ARBA00038166"/>
    </source>
</evidence>
<evidence type="ECO:0000256" key="7">
    <source>
        <dbReference type="SAM" id="MobiDB-lite"/>
    </source>
</evidence>
<comment type="similarity">
    <text evidence="6">Belongs to the TMEM104 family.</text>
</comment>
<proteinExistence type="inferred from homology"/>
<evidence type="ECO:0000313" key="10">
    <source>
        <dbReference type="EMBL" id="KAG9510140.1"/>
    </source>
</evidence>
<evidence type="ECO:0000256" key="5">
    <source>
        <dbReference type="ARBA" id="ARBA00023180"/>
    </source>
</evidence>
<dbReference type="EMBL" id="JAIFTH010000223">
    <property type="protein sequence ID" value="KAG9510140.1"/>
    <property type="molecule type" value="Genomic_DNA"/>
</dbReference>
<dbReference type="PANTHER" id="PTHR16189:SF0">
    <property type="entry name" value="TRANSMEMBRANE PROTEIN 104"/>
    <property type="match status" value="1"/>
</dbReference>
<feature type="transmembrane region" description="Helical" evidence="8">
    <location>
        <begin position="253"/>
        <end position="274"/>
    </location>
</feature>
<comment type="caution">
    <text evidence="10">The sequence shown here is derived from an EMBL/GenBank/DDBJ whole genome shotgun (WGS) entry which is preliminary data.</text>
</comment>
<comment type="subcellular location">
    <subcellularLocation>
        <location evidence="1">Membrane</location>
        <topology evidence="1">Multi-pass membrane protein</topology>
    </subcellularLocation>
</comment>
<keyword evidence="11" id="KW-1185">Reference proteome</keyword>
<keyword evidence="4 8" id="KW-0472">Membrane</keyword>
<feature type="non-terminal residue" evidence="10">
    <location>
        <position position="439"/>
    </location>
</feature>
<feature type="domain" description="Amino acid transporter transmembrane" evidence="9">
    <location>
        <begin position="12"/>
        <end position="67"/>
    </location>
</feature>
<feature type="domain" description="Amino acid transporter transmembrane" evidence="9">
    <location>
        <begin position="183"/>
        <end position="434"/>
    </location>
</feature>
<accession>A0ABQ7S9M3</accession>
<keyword evidence="2 8" id="KW-0812">Transmembrane</keyword>
<keyword evidence="3 8" id="KW-1133">Transmembrane helix</keyword>
<organism evidence="10 11">
    <name type="scientific">Fragariocoptes setiger</name>
    <dbReference type="NCBI Taxonomy" id="1670756"/>
    <lineage>
        <taxon>Eukaryota</taxon>
        <taxon>Metazoa</taxon>
        <taxon>Ecdysozoa</taxon>
        <taxon>Arthropoda</taxon>
        <taxon>Chelicerata</taxon>
        <taxon>Arachnida</taxon>
        <taxon>Acari</taxon>
        <taxon>Acariformes</taxon>
        <taxon>Trombidiformes</taxon>
        <taxon>Prostigmata</taxon>
        <taxon>Eupodina</taxon>
        <taxon>Eriophyoidea</taxon>
        <taxon>Phytoptidae</taxon>
        <taxon>Fragariocoptes</taxon>
    </lineage>
</organism>
<evidence type="ECO:0000256" key="2">
    <source>
        <dbReference type="ARBA" id="ARBA00022692"/>
    </source>
</evidence>
<reference evidence="10 11" key="1">
    <citation type="submission" date="2020-10" db="EMBL/GenBank/DDBJ databases">
        <authorList>
            <person name="Klimov P.B."/>
            <person name="Dyachkov S.M."/>
            <person name="Chetverikov P.E."/>
        </authorList>
    </citation>
    <scope>NUCLEOTIDE SEQUENCE [LARGE SCALE GENOMIC DNA]</scope>
    <source>
        <strain evidence="10">BMOC 18-1129-001#AD2665</strain>
        <tissue evidence="10">Entire mites</tissue>
    </source>
</reference>